<dbReference type="EMBL" id="CADCXU010026993">
    <property type="protein sequence ID" value="CAB0013732.1"/>
    <property type="molecule type" value="Genomic_DNA"/>
</dbReference>
<dbReference type="AlphaFoldDB" id="A0A6H5HAN1"/>
<evidence type="ECO:0000256" key="1">
    <source>
        <dbReference type="SAM" id="MobiDB-lite"/>
    </source>
</evidence>
<feature type="compositionally biased region" description="Basic and acidic residues" evidence="1">
    <location>
        <begin position="97"/>
        <end position="114"/>
    </location>
</feature>
<proteinExistence type="predicted"/>
<evidence type="ECO:0000313" key="3">
    <source>
        <dbReference type="Proteomes" id="UP000479000"/>
    </source>
</evidence>
<evidence type="ECO:0000313" key="2">
    <source>
        <dbReference type="EMBL" id="CAB0013732.1"/>
    </source>
</evidence>
<feature type="compositionally biased region" description="Gly residues" evidence="1">
    <location>
        <begin position="115"/>
        <end position="131"/>
    </location>
</feature>
<sequence length="163" mass="18030">MFSLQIPNWFYYQSAITSSKWLACFSRVHYAFGLSVCIVPLHCVPTHLFYDFLTLGNCVLVWPMDNKNSIMNQQISTIIPETRLIFPENLKKSPAVWEKRSSRRTADGGRRTRDGGPGTTYGGRGTADGGPGTADGGGAIFFIADSDSRPFVTQTMTFSVYLG</sequence>
<dbReference type="Proteomes" id="UP000479000">
    <property type="component" value="Unassembled WGS sequence"/>
</dbReference>
<keyword evidence="3" id="KW-1185">Reference proteome</keyword>
<reference evidence="2 3" key="1">
    <citation type="submission" date="2020-02" db="EMBL/GenBank/DDBJ databases">
        <authorList>
            <person name="Ferguson B K."/>
        </authorList>
    </citation>
    <scope>NUCLEOTIDE SEQUENCE [LARGE SCALE GENOMIC DNA]</scope>
</reference>
<gene>
    <name evidence="2" type="ORF">NTEN_LOCUS18309</name>
</gene>
<organism evidence="2 3">
    <name type="scientific">Nesidiocoris tenuis</name>
    <dbReference type="NCBI Taxonomy" id="355587"/>
    <lineage>
        <taxon>Eukaryota</taxon>
        <taxon>Metazoa</taxon>
        <taxon>Ecdysozoa</taxon>
        <taxon>Arthropoda</taxon>
        <taxon>Hexapoda</taxon>
        <taxon>Insecta</taxon>
        <taxon>Pterygota</taxon>
        <taxon>Neoptera</taxon>
        <taxon>Paraneoptera</taxon>
        <taxon>Hemiptera</taxon>
        <taxon>Heteroptera</taxon>
        <taxon>Panheteroptera</taxon>
        <taxon>Cimicomorpha</taxon>
        <taxon>Miridae</taxon>
        <taxon>Dicyphina</taxon>
        <taxon>Nesidiocoris</taxon>
    </lineage>
</organism>
<feature type="region of interest" description="Disordered" evidence="1">
    <location>
        <begin position="97"/>
        <end position="131"/>
    </location>
</feature>
<protein>
    <submittedName>
        <fullName evidence="2">Uncharacterized protein</fullName>
    </submittedName>
</protein>
<accession>A0A6H5HAN1</accession>
<name>A0A6H5HAN1_9HEMI</name>